<dbReference type="AlphaFoldDB" id="A0A6A2YW29"/>
<evidence type="ECO:0000256" key="3">
    <source>
        <dbReference type="ARBA" id="ARBA00022692"/>
    </source>
</evidence>
<evidence type="ECO:0000256" key="4">
    <source>
        <dbReference type="ARBA" id="ARBA00022989"/>
    </source>
</evidence>
<keyword evidence="8" id="KW-1185">Reference proteome</keyword>
<feature type="transmembrane region" description="Helical" evidence="6">
    <location>
        <begin position="106"/>
        <end position="130"/>
    </location>
</feature>
<dbReference type="GO" id="GO:0016020">
    <property type="term" value="C:membrane"/>
    <property type="evidence" value="ECO:0007669"/>
    <property type="project" value="UniProtKB-SubCell"/>
</dbReference>
<accession>A0A6A2YW29</accession>
<evidence type="ECO:0000256" key="1">
    <source>
        <dbReference type="ARBA" id="ARBA00004141"/>
    </source>
</evidence>
<comment type="caution">
    <text evidence="7">The sequence shown here is derived from an EMBL/GenBank/DDBJ whole genome shotgun (WGS) entry which is preliminary data.</text>
</comment>
<sequence>MPSPNKILLRASGRRQFLDLTAEKAKRNYAENVSEYNTVLTSLNTRRRIRMEFSIKYIRGLAWPAVVVGWVAQSASLGMKDSWGPLKALAVASAINGIGDVGLCMYLGYGIAGAAWATMVSLVVAAYMMIDALNKKGYNAFVISIPSFNELLIVLAIAGPVVVTLMSKFSTLLIYFATSMGTHTVPAHQVMLQIFAMCGVLGEPLSKTAVIYARVDIWSRSKFAKGWLPQLWFYASSALISRMESFILDAVP</sequence>
<gene>
    <name evidence="7" type="ORF">F3Y22_tig00111197pilonHSYRG00061</name>
</gene>
<reference evidence="7" key="1">
    <citation type="submission" date="2019-09" db="EMBL/GenBank/DDBJ databases">
        <title>Draft genome information of white flower Hibiscus syriacus.</title>
        <authorList>
            <person name="Kim Y.-M."/>
        </authorList>
    </citation>
    <scope>NUCLEOTIDE SEQUENCE [LARGE SCALE GENOMIC DNA]</scope>
    <source>
        <strain evidence="7">YM2019G1</strain>
    </source>
</reference>
<dbReference type="PANTHER" id="PTHR42893:SF9">
    <property type="entry name" value="PROTEIN DETOXIFICATION 46, CHLOROPLASTIC"/>
    <property type="match status" value="1"/>
</dbReference>
<keyword evidence="5 6" id="KW-0472">Membrane</keyword>
<keyword evidence="3 6" id="KW-0812">Transmembrane</keyword>
<comment type="similarity">
    <text evidence="2">Belongs to the multi antimicrobial extrusion (MATE) (TC 2.A.66.1) family.</text>
</comment>
<dbReference type="PANTHER" id="PTHR42893">
    <property type="entry name" value="PROTEIN DETOXIFICATION 44, CHLOROPLASTIC-RELATED"/>
    <property type="match status" value="1"/>
</dbReference>
<evidence type="ECO:0000256" key="5">
    <source>
        <dbReference type="ARBA" id="ARBA00023136"/>
    </source>
</evidence>
<evidence type="ECO:0000313" key="8">
    <source>
        <dbReference type="Proteomes" id="UP000436088"/>
    </source>
</evidence>
<evidence type="ECO:0000256" key="2">
    <source>
        <dbReference type="ARBA" id="ARBA00010199"/>
    </source>
</evidence>
<evidence type="ECO:0000256" key="6">
    <source>
        <dbReference type="SAM" id="Phobius"/>
    </source>
</evidence>
<feature type="transmembrane region" description="Helical" evidence="6">
    <location>
        <begin position="57"/>
        <end position="77"/>
    </location>
</feature>
<comment type="subcellular location">
    <subcellularLocation>
        <location evidence="1">Membrane</location>
        <topology evidence="1">Multi-pass membrane protein</topology>
    </subcellularLocation>
</comment>
<keyword evidence="4 6" id="KW-1133">Transmembrane helix</keyword>
<dbReference type="EMBL" id="VEPZ02001262">
    <property type="protein sequence ID" value="KAE8683638.1"/>
    <property type="molecule type" value="Genomic_DNA"/>
</dbReference>
<evidence type="ECO:0000313" key="7">
    <source>
        <dbReference type="EMBL" id="KAE8683638.1"/>
    </source>
</evidence>
<dbReference type="InterPro" id="IPR044644">
    <property type="entry name" value="DinF-like"/>
</dbReference>
<feature type="transmembrane region" description="Helical" evidence="6">
    <location>
        <begin position="151"/>
        <end position="178"/>
    </location>
</feature>
<organism evidence="7 8">
    <name type="scientific">Hibiscus syriacus</name>
    <name type="common">Rose of Sharon</name>
    <dbReference type="NCBI Taxonomy" id="106335"/>
    <lineage>
        <taxon>Eukaryota</taxon>
        <taxon>Viridiplantae</taxon>
        <taxon>Streptophyta</taxon>
        <taxon>Embryophyta</taxon>
        <taxon>Tracheophyta</taxon>
        <taxon>Spermatophyta</taxon>
        <taxon>Magnoliopsida</taxon>
        <taxon>eudicotyledons</taxon>
        <taxon>Gunneridae</taxon>
        <taxon>Pentapetalae</taxon>
        <taxon>rosids</taxon>
        <taxon>malvids</taxon>
        <taxon>Malvales</taxon>
        <taxon>Malvaceae</taxon>
        <taxon>Malvoideae</taxon>
        <taxon>Hibiscus</taxon>
    </lineage>
</organism>
<dbReference type="Proteomes" id="UP000436088">
    <property type="component" value="Unassembled WGS sequence"/>
</dbReference>
<proteinExistence type="inferred from homology"/>
<protein>
    <submittedName>
        <fullName evidence="7">MATE efflux family protein 4 isoform 3</fullName>
    </submittedName>
</protein>
<name>A0A6A2YW29_HIBSY</name>